<sequence>MKTMIPALLAYIIVCLIVLLSPASEGYNTVVWKLLVGQLYAIPALLIVALVSFYVNKKLARN</sequence>
<evidence type="ECO:0000313" key="3">
    <source>
        <dbReference type="Proteomes" id="UP000595254"/>
    </source>
</evidence>
<dbReference type="RefSeq" id="WP_040374376.1">
    <property type="nucleotide sequence ID" value="NZ_CP068053.1"/>
</dbReference>
<accession>A0A974S2G1</accession>
<dbReference type="Pfam" id="PF13209">
    <property type="entry name" value="DUF4017"/>
    <property type="match status" value="1"/>
</dbReference>
<proteinExistence type="predicted"/>
<keyword evidence="3" id="KW-1185">Reference proteome</keyword>
<dbReference type="KEGG" id="ppsr:I6J18_02405"/>
<dbReference type="Proteomes" id="UP000595254">
    <property type="component" value="Chromosome"/>
</dbReference>
<dbReference type="EMBL" id="CP068053">
    <property type="protein sequence ID" value="QQT02503.1"/>
    <property type="molecule type" value="Genomic_DNA"/>
</dbReference>
<keyword evidence="1" id="KW-0472">Membrane</keyword>
<name>A0A974S2G1_PERPY</name>
<keyword evidence="1" id="KW-0812">Transmembrane</keyword>
<reference evidence="2 3" key="1">
    <citation type="submission" date="2021-01" db="EMBL/GenBank/DDBJ databases">
        <title>FDA dAtabase for Regulatory Grade micrObial Sequences (FDA-ARGOS): Supporting development and validation of Infectious Disease Dx tests.</title>
        <authorList>
            <person name="Nelson B."/>
            <person name="Plummer A."/>
            <person name="Tallon L."/>
            <person name="Sadzewicz L."/>
            <person name="Zhao X."/>
            <person name="Boylan J."/>
            <person name="Ott S."/>
            <person name="Bowen H."/>
            <person name="Vavikolanu K."/>
            <person name="Mehta A."/>
            <person name="Aluvathingal J."/>
            <person name="Nadendla S."/>
            <person name="Myers T."/>
            <person name="Yan Y."/>
            <person name="Sichtig H."/>
        </authorList>
    </citation>
    <scope>NUCLEOTIDE SEQUENCE [LARGE SCALE GENOMIC DNA]</scope>
    <source>
        <strain evidence="2 3">FDAARGOS_1161</strain>
    </source>
</reference>
<evidence type="ECO:0000313" key="2">
    <source>
        <dbReference type="EMBL" id="QQT02503.1"/>
    </source>
</evidence>
<protein>
    <submittedName>
        <fullName evidence="2">DUF4017 family protein</fullName>
    </submittedName>
</protein>
<organism evidence="2 3">
    <name type="scientific">Peribacillus psychrosaccharolyticus</name>
    <name type="common">Bacillus psychrosaccharolyticus</name>
    <dbReference type="NCBI Taxonomy" id="1407"/>
    <lineage>
        <taxon>Bacteria</taxon>
        <taxon>Bacillati</taxon>
        <taxon>Bacillota</taxon>
        <taxon>Bacilli</taxon>
        <taxon>Bacillales</taxon>
        <taxon>Bacillaceae</taxon>
        <taxon>Peribacillus</taxon>
    </lineage>
</organism>
<evidence type="ECO:0000256" key="1">
    <source>
        <dbReference type="SAM" id="Phobius"/>
    </source>
</evidence>
<feature type="transmembrane region" description="Helical" evidence="1">
    <location>
        <begin position="36"/>
        <end position="55"/>
    </location>
</feature>
<dbReference type="InterPro" id="IPR025090">
    <property type="entry name" value="DUF4017"/>
</dbReference>
<dbReference type="AlphaFoldDB" id="A0A974S2G1"/>
<keyword evidence="1" id="KW-1133">Transmembrane helix</keyword>
<gene>
    <name evidence="2" type="ORF">I6J18_02405</name>
</gene>